<accession>A0A0M8QKF0</accession>
<evidence type="ECO:0000313" key="2">
    <source>
        <dbReference type="Proteomes" id="UP000037773"/>
    </source>
</evidence>
<dbReference type="Proteomes" id="UP000037773">
    <property type="component" value="Unassembled WGS sequence"/>
</dbReference>
<protein>
    <submittedName>
        <fullName evidence="1">Uncharacterized protein</fullName>
    </submittedName>
</protein>
<dbReference type="EMBL" id="LGCN01000276">
    <property type="protein sequence ID" value="KOT26483.1"/>
    <property type="molecule type" value="Genomic_DNA"/>
</dbReference>
<reference evidence="1 2" key="1">
    <citation type="submission" date="2015-07" db="EMBL/GenBank/DDBJ databases">
        <authorList>
            <person name="Noorani M."/>
        </authorList>
    </citation>
    <scope>NUCLEOTIDE SEQUENCE [LARGE SCALE GENOMIC DNA]</scope>
    <source>
        <strain evidence="1 2">NRRL B-24567</strain>
    </source>
</reference>
<dbReference type="AlphaFoldDB" id="A0A0M8QKF0"/>
<sequence length="135" mass="14265">MHHARGRSSPSSVQPKLFSTALRRCDVSSSRPFRTPVTSPAAYAAPGQVVSETLGRSTGTPSTSAWCCIMRIPESWYTASTTSCVGAPVRREEAAEGGHDTGAAVVLHACRRPLDLVGGADDAELAAEPLCRRAR</sequence>
<proteinExistence type="predicted"/>
<keyword evidence="2" id="KW-1185">Reference proteome</keyword>
<organism evidence="1 2">
    <name type="scientific">Streptomyces caelestis</name>
    <dbReference type="NCBI Taxonomy" id="36816"/>
    <lineage>
        <taxon>Bacteria</taxon>
        <taxon>Bacillati</taxon>
        <taxon>Actinomycetota</taxon>
        <taxon>Actinomycetes</taxon>
        <taxon>Kitasatosporales</taxon>
        <taxon>Streptomycetaceae</taxon>
        <taxon>Streptomyces</taxon>
    </lineage>
</organism>
<gene>
    <name evidence="1" type="ORF">ADK41_37470</name>
</gene>
<evidence type="ECO:0000313" key="1">
    <source>
        <dbReference type="EMBL" id="KOT26483.1"/>
    </source>
</evidence>
<name>A0A0M8QKF0_9ACTN</name>
<comment type="caution">
    <text evidence="1">The sequence shown here is derived from an EMBL/GenBank/DDBJ whole genome shotgun (WGS) entry which is preliminary data.</text>
</comment>